<keyword evidence="1" id="KW-1133">Transmembrane helix</keyword>
<feature type="domain" description="FHA" evidence="2">
    <location>
        <begin position="73"/>
        <end position="122"/>
    </location>
</feature>
<reference evidence="3 4" key="1">
    <citation type="submission" date="2023-07" db="EMBL/GenBank/DDBJ databases">
        <title>Genomic Encyclopedia of Type Strains, Phase IV (KMG-IV): sequencing the most valuable type-strain genomes for metagenomic binning, comparative biology and taxonomic classification.</title>
        <authorList>
            <person name="Goeker M."/>
        </authorList>
    </citation>
    <scope>NUCLEOTIDE SEQUENCE [LARGE SCALE GENOMIC DNA]</scope>
    <source>
        <strain evidence="3 4">DSM 1400</strain>
    </source>
</reference>
<dbReference type="Pfam" id="PF00498">
    <property type="entry name" value="FHA"/>
    <property type="match status" value="1"/>
</dbReference>
<evidence type="ECO:0000313" key="3">
    <source>
        <dbReference type="EMBL" id="MDQ0480726.1"/>
    </source>
</evidence>
<dbReference type="SMART" id="SM00240">
    <property type="entry name" value="FHA"/>
    <property type="match status" value="1"/>
</dbReference>
<dbReference type="Proteomes" id="UP001224418">
    <property type="component" value="Unassembled WGS sequence"/>
</dbReference>
<keyword evidence="1" id="KW-0472">Membrane</keyword>
<keyword evidence="4" id="KW-1185">Reference proteome</keyword>
<dbReference type="InterPro" id="IPR050923">
    <property type="entry name" value="Cell_Proc_Reg/RNA_Proc"/>
</dbReference>
<dbReference type="Gene3D" id="2.60.200.20">
    <property type="match status" value="1"/>
</dbReference>
<protein>
    <submittedName>
        <fullName evidence="3">PSer/pThr/pTyr-binding forkhead associated (FHA) protein</fullName>
    </submittedName>
</protein>
<dbReference type="EMBL" id="JAUSWN010000026">
    <property type="protein sequence ID" value="MDQ0480726.1"/>
    <property type="molecule type" value="Genomic_DNA"/>
</dbReference>
<dbReference type="InterPro" id="IPR000253">
    <property type="entry name" value="FHA_dom"/>
</dbReference>
<evidence type="ECO:0000256" key="1">
    <source>
        <dbReference type="SAM" id="Phobius"/>
    </source>
</evidence>
<keyword evidence="1" id="KW-0812">Transmembrane</keyword>
<name>A0ABU0JUE0_HATLI</name>
<feature type="transmembrane region" description="Helical" evidence="1">
    <location>
        <begin position="6"/>
        <end position="30"/>
    </location>
</feature>
<sequence>MNLSGLSVIFKFVIIAIIYIIIFLALIIIYRDIKKPKKRTKPKSTCNFGFEVIDAGGNLNLRQGSIIPIQGQITIGRKQDNLLVLSDQYTSSYHAKVTVKNNSCFIADLNSTNGTFINEARISGEELLKAGDKVKIGSAILKVIS</sequence>
<dbReference type="PANTHER" id="PTHR23308">
    <property type="entry name" value="NUCLEAR INHIBITOR OF PROTEIN PHOSPHATASE-1"/>
    <property type="match status" value="1"/>
</dbReference>
<comment type="caution">
    <text evidence="3">The sequence shown here is derived from an EMBL/GenBank/DDBJ whole genome shotgun (WGS) entry which is preliminary data.</text>
</comment>
<evidence type="ECO:0000259" key="2">
    <source>
        <dbReference type="PROSITE" id="PS50006"/>
    </source>
</evidence>
<dbReference type="RefSeq" id="WP_307356838.1">
    <property type="nucleotide sequence ID" value="NZ_BAAACJ010000034.1"/>
</dbReference>
<proteinExistence type="predicted"/>
<dbReference type="InterPro" id="IPR008984">
    <property type="entry name" value="SMAD_FHA_dom_sf"/>
</dbReference>
<accession>A0ABU0JUE0</accession>
<organism evidence="3 4">
    <name type="scientific">Hathewaya limosa</name>
    <name type="common">Clostridium limosum</name>
    <dbReference type="NCBI Taxonomy" id="1536"/>
    <lineage>
        <taxon>Bacteria</taxon>
        <taxon>Bacillati</taxon>
        <taxon>Bacillota</taxon>
        <taxon>Clostridia</taxon>
        <taxon>Eubacteriales</taxon>
        <taxon>Clostridiaceae</taxon>
        <taxon>Hathewaya</taxon>
    </lineage>
</organism>
<evidence type="ECO:0000313" key="4">
    <source>
        <dbReference type="Proteomes" id="UP001224418"/>
    </source>
</evidence>
<gene>
    <name evidence="3" type="ORF">QOZ93_002476</name>
</gene>
<dbReference type="SUPFAM" id="SSF49879">
    <property type="entry name" value="SMAD/FHA domain"/>
    <property type="match status" value="1"/>
</dbReference>
<dbReference type="PROSITE" id="PS50006">
    <property type="entry name" value="FHA_DOMAIN"/>
    <property type="match status" value="1"/>
</dbReference>